<sequence>MASTEHKTALGTTVKLSGQNYILWSQAFKLFLGSQNKLHHILTSPPPSNDAIFPTWQQADYSVMTWLLNSMEESTRKAQWEDFLVAKFLSGLDNSLKVVRDHLLASDSVPTLSNALARVLRVATGSTDSVSSSGTTTESSAMAVRGRARPSSMRGLNILRSIVILFVRQS</sequence>
<dbReference type="PANTHER" id="PTHR37610:SF40">
    <property type="entry name" value="OS01G0909600 PROTEIN"/>
    <property type="match status" value="1"/>
</dbReference>
<organism evidence="3">
    <name type="scientific">Sesamum angustifolium</name>
    <dbReference type="NCBI Taxonomy" id="2727405"/>
    <lineage>
        <taxon>Eukaryota</taxon>
        <taxon>Viridiplantae</taxon>
        <taxon>Streptophyta</taxon>
        <taxon>Embryophyta</taxon>
        <taxon>Tracheophyta</taxon>
        <taxon>Spermatophyta</taxon>
        <taxon>Magnoliopsida</taxon>
        <taxon>eudicotyledons</taxon>
        <taxon>Gunneridae</taxon>
        <taxon>Pentapetalae</taxon>
        <taxon>asterids</taxon>
        <taxon>lamiids</taxon>
        <taxon>Lamiales</taxon>
        <taxon>Pedaliaceae</taxon>
        <taxon>Sesamum</taxon>
    </lineage>
</organism>
<reference evidence="3" key="1">
    <citation type="submission" date="2020-06" db="EMBL/GenBank/DDBJ databases">
        <authorList>
            <person name="Li T."/>
            <person name="Hu X."/>
            <person name="Zhang T."/>
            <person name="Song X."/>
            <person name="Zhang H."/>
            <person name="Dai N."/>
            <person name="Sheng W."/>
            <person name="Hou X."/>
            <person name="Wei L."/>
        </authorList>
    </citation>
    <scope>NUCLEOTIDE SEQUENCE</scope>
    <source>
        <strain evidence="3">G01</strain>
        <tissue evidence="3">Leaf</tissue>
    </source>
</reference>
<gene>
    <name evidence="3" type="ORF">Sangu_2106700</name>
</gene>
<dbReference type="EMBL" id="JACGWK010000013">
    <property type="protein sequence ID" value="KAL0319505.1"/>
    <property type="molecule type" value="Genomic_DNA"/>
</dbReference>
<feature type="compositionally biased region" description="Low complexity" evidence="1">
    <location>
        <begin position="127"/>
        <end position="140"/>
    </location>
</feature>
<dbReference type="Pfam" id="PF14244">
    <property type="entry name" value="Retrotran_gag_3"/>
    <property type="match status" value="1"/>
</dbReference>
<comment type="caution">
    <text evidence="3">The sequence shown here is derived from an EMBL/GenBank/DDBJ whole genome shotgun (WGS) entry which is preliminary data.</text>
</comment>
<feature type="domain" description="Retrotransposon Copia-like N-terminal" evidence="2">
    <location>
        <begin position="11"/>
        <end position="41"/>
    </location>
</feature>
<name>A0AAW2LK50_9LAMI</name>
<proteinExistence type="predicted"/>
<evidence type="ECO:0000313" key="3">
    <source>
        <dbReference type="EMBL" id="KAL0319505.1"/>
    </source>
</evidence>
<feature type="region of interest" description="Disordered" evidence="1">
    <location>
        <begin position="127"/>
        <end position="146"/>
    </location>
</feature>
<reference evidence="3" key="2">
    <citation type="journal article" date="2024" name="Plant">
        <title>Genomic evolution and insights into agronomic trait innovations of Sesamum species.</title>
        <authorList>
            <person name="Miao H."/>
            <person name="Wang L."/>
            <person name="Qu L."/>
            <person name="Liu H."/>
            <person name="Sun Y."/>
            <person name="Le M."/>
            <person name="Wang Q."/>
            <person name="Wei S."/>
            <person name="Zheng Y."/>
            <person name="Lin W."/>
            <person name="Duan Y."/>
            <person name="Cao H."/>
            <person name="Xiong S."/>
            <person name="Wang X."/>
            <person name="Wei L."/>
            <person name="Li C."/>
            <person name="Ma Q."/>
            <person name="Ju M."/>
            <person name="Zhao R."/>
            <person name="Li G."/>
            <person name="Mu C."/>
            <person name="Tian Q."/>
            <person name="Mei H."/>
            <person name="Zhang T."/>
            <person name="Gao T."/>
            <person name="Zhang H."/>
        </authorList>
    </citation>
    <scope>NUCLEOTIDE SEQUENCE</scope>
    <source>
        <strain evidence="3">G01</strain>
    </source>
</reference>
<protein>
    <recommendedName>
        <fullName evidence="2">Retrotransposon Copia-like N-terminal domain-containing protein</fullName>
    </recommendedName>
</protein>
<evidence type="ECO:0000256" key="1">
    <source>
        <dbReference type="SAM" id="MobiDB-lite"/>
    </source>
</evidence>
<accession>A0AAW2LK50</accession>
<dbReference type="PANTHER" id="PTHR37610">
    <property type="entry name" value="CCHC-TYPE DOMAIN-CONTAINING PROTEIN"/>
    <property type="match status" value="1"/>
</dbReference>
<dbReference type="InterPro" id="IPR029472">
    <property type="entry name" value="Copia-like_N"/>
</dbReference>
<evidence type="ECO:0000259" key="2">
    <source>
        <dbReference type="Pfam" id="PF14244"/>
    </source>
</evidence>
<dbReference type="AlphaFoldDB" id="A0AAW2LK50"/>